<comment type="caution">
    <text evidence="1">The sequence shown here is derived from an EMBL/GenBank/DDBJ whole genome shotgun (WGS) entry which is preliminary data.</text>
</comment>
<organism evidence="1 2">
    <name type="scientific">Naganishia adeliensis</name>
    <dbReference type="NCBI Taxonomy" id="92952"/>
    <lineage>
        <taxon>Eukaryota</taxon>
        <taxon>Fungi</taxon>
        <taxon>Dikarya</taxon>
        <taxon>Basidiomycota</taxon>
        <taxon>Agaricomycotina</taxon>
        <taxon>Tremellomycetes</taxon>
        <taxon>Filobasidiales</taxon>
        <taxon>Filobasidiaceae</taxon>
        <taxon>Naganishia</taxon>
    </lineage>
</organism>
<gene>
    <name evidence="1" type="ORF">QFC20_005279</name>
</gene>
<evidence type="ECO:0000313" key="2">
    <source>
        <dbReference type="Proteomes" id="UP001230649"/>
    </source>
</evidence>
<evidence type="ECO:0000313" key="1">
    <source>
        <dbReference type="EMBL" id="KAJ9100995.1"/>
    </source>
</evidence>
<sequence>MPRRDTVRILLVGDDGVGKSTIITSLIKESFVQHVQHVVPEVTIPPEVTPENVTTTIVDTSSDAPSRNHLISQLVRAHVICLVYSIAEPSTFERVAEYWLPLFRREGVNVPVILVGNKIDLRGGAVTNEALEEEIAPLMRDFKEIETVVECSARLPLNVSEVFYFAQKAVLHPTAPLYDSREHILKPKCTEALRRIFKVSDVDKDGLLNAMELNQFQLQELEGILDLVRSYDPSCVQPVLTNMATTSTTPSEGITELGFLYLHTIFVQQGRMETTWTVLRKFGYGESLDLTEEVLSPRFDVLYDCSRMTGQVCTLQAAQISTDFECSSAQDQDGALSQSELDELFSTSPGNPWIPQGFPDTTITDDNGKVTLQGWLAQWSLGYASSPSSLDKPTTTALKVTRTRKQDRRQKKVTRNVFLCYVLGAAGSGKTSLLRSFVNKRYRGGSDDATSPAGYGGYEPTSKTVSVVNSVEMGGGEKYLVLQEFGSKYESEALRNQKKLDLADVLIYVYDSSDTNSFSYISNLRQQYSLDHIPSVFVATKSDMDLAQQRHEVQPDVYARRLGLPVPMSVSVKLGPVPNLWTTVTRVALEPTTSLPRRPSSGRLSRKTIVTYVGIAGATGGVLAVLYGLYRQNKFLREVGDGVTDHHAAPFQQDACRLRKVKCSPLTPPQDPGSSTADPTTQDPLTQDSDRKSNTPRPPCKQCHQLGIDCLYIYQPRKRGPPNLYLRRLSEAQKNGQSFPSEVDFETAKASSRAVAEKRKDKGKGRDGHEVEHYDEGPLDGSMDGVRPALGSHQSFESRHQGYSDNNTAGESFVRSTLSDGNTRQSAYTIPQQPETKYTAGNAMSEDPFTPSQFMNLDPELHLTHSTAPIIGTRPSLTAAHSSGHGQHSSSTSLLPEMTYRLNQERTGTYYTSPSDDSPSFAAGPSRLPDGATFPPIVPDRFGIIHHSRISLDPSLGGHVDRDFLLPPSVDPSIAAVHGNPSTGGTEDLVNLPMHTLTSKTLGEVGASYIQSRVTDNGPVRHYGTGPLGGSPSDEQLRDPGNGFMMDKQRITEPGLRPYPEINVNPLDVIIPRPLLLHIINLFFDYVYPLTPCLHKPTFIQDLARQREMEPGQGEWTALVLTTVMSTLVQVPRAFVPLTRREVKDLAYRCHVAGRNWSIGGYKDFTVNAGRVYNYVRGEIATCHTSLCEAQALATVLRLHEEETYTYLNPIEREVRRRIFFLLFQADKSESVLSGRPIRMREEECYSLRLPEELDDDYITETRYLRQPEGITSVITGFNASIRIHCLGGRVITKHKEDKRDPPTGVRLQRRLEEVALMLDEVTNVMKDCPPQLRLKEGLDSRVQSPAGGWDVEASAKLQAFFFDPQASREHARNAFLVQQANCYATKACVTFVLLQYQNDLLHLRAASTLSNSLHPSNGFKQIGGMPLGGLSTSKKSGKESEDYVAASKESLYYDLLSMLHTIPIQCLAVNGPALVNCVRYVASGLLDTVQLKAEDYGEEDAGVARAQGYLLEFLSLLSDIEKNYSLDDDE</sequence>
<reference evidence="1" key="1">
    <citation type="submission" date="2023-04" db="EMBL/GenBank/DDBJ databases">
        <title>Draft Genome sequencing of Naganishia species isolated from polar environments using Oxford Nanopore Technology.</title>
        <authorList>
            <person name="Leo P."/>
            <person name="Venkateswaran K."/>
        </authorList>
    </citation>
    <scope>NUCLEOTIDE SEQUENCE</scope>
    <source>
        <strain evidence="1">MNA-CCFEE 5262</strain>
    </source>
</reference>
<name>A0ACC2VQ25_9TREE</name>
<proteinExistence type="predicted"/>
<accession>A0ACC2VQ25</accession>
<protein>
    <submittedName>
        <fullName evidence="1">Uncharacterized protein</fullName>
    </submittedName>
</protein>
<keyword evidence="2" id="KW-1185">Reference proteome</keyword>
<dbReference type="Proteomes" id="UP001230649">
    <property type="component" value="Unassembled WGS sequence"/>
</dbReference>
<dbReference type="EMBL" id="JASBWS010000071">
    <property type="protein sequence ID" value="KAJ9100995.1"/>
    <property type="molecule type" value="Genomic_DNA"/>
</dbReference>